<evidence type="ECO:0000313" key="2">
    <source>
        <dbReference type="Proteomes" id="UP000887013"/>
    </source>
</evidence>
<protein>
    <submittedName>
        <fullName evidence="1">Uncharacterized protein</fullName>
    </submittedName>
</protein>
<dbReference type="AlphaFoldDB" id="A0A8X6QPD6"/>
<accession>A0A8X6QPD6</accession>
<proteinExistence type="predicted"/>
<name>A0A8X6QPD6_NEPPI</name>
<feature type="non-terminal residue" evidence="1">
    <location>
        <position position="1"/>
    </location>
</feature>
<organism evidence="1 2">
    <name type="scientific">Nephila pilipes</name>
    <name type="common">Giant wood spider</name>
    <name type="synonym">Nephila maculata</name>
    <dbReference type="NCBI Taxonomy" id="299642"/>
    <lineage>
        <taxon>Eukaryota</taxon>
        <taxon>Metazoa</taxon>
        <taxon>Ecdysozoa</taxon>
        <taxon>Arthropoda</taxon>
        <taxon>Chelicerata</taxon>
        <taxon>Arachnida</taxon>
        <taxon>Araneae</taxon>
        <taxon>Araneomorphae</taxon>
        <taxon>Entelegynae</taxon>
        <taxon>Araneoidea</taxon>
        <taxon>Nephilidae</taxon>
        <taxon>Nephila</taxon>
    </lineage>
</organism>
<sequence>NVHPTIGGSFYSQRNIMSSSDEEIPKCERLGAKHEPHPCERLDLSIRVTLAPLKSTVTHSICLTRDASSHSEISML</sequence>
<evidence type="ECO:0000313" key="1">
    <source>
        <dbReference type="EMBL" id="GFU32652.1"/>
    </source>
</evidence>
<dbReference type="EMBL" id="BMAW01083219">
    <property type="protein sequence ID" value="GFU32652.1"/>
    <property type="molecule type" value="Genomic_DNA"/>
</dbReference>
<keyword evidence="2" id="KW-1185">Reference proteome</keyword>
<comment type="caution">
    <text evidence="1">The sequence shown here is derived from an EMBL/GenBank/DDBJ whole genome shotgun (WGS) entry which is preliminary data.</text>
</comment>
<dbReference type="Proteomes" id="UP000887013">
    <property type="component" value="Unassembled WGS sequence"/>
</dbReference>
<gene>
    <name evidence="1" type="ORF">NPIL_598111</name>
</gene>
<reference evidence="1" key="1">
    <citation type="submission" date="2020-08" db="EMBL/GenBank/DDBJ databases">
        <title>Multicomponent nature underlies the extraordinary mechanical properties of spider dragline silk.</title>
        <authorList>
            <person name="Kono N."/>
            <person name="Nakamura H."/>
            <person name="Mori M."/>
            <person name="Yoshida Y."/>
            <person name="Ohtoshi R."/>
            <person name="Malay A.D."/>
            <person name="Moran D.A.P."/>
            <person name="Tomita M."/>
            <person name="Numata K."/>
            <person name="Arakawa K."/>
        </authorList>
    </citation>
    <scope>NUCLEOTIDE SEQUENCE</scope>
</reference>